<dbReference type="Gene3D" id="3.40.47.10">
    <property type="match status" value="1"/>
</dbReference>
<dbReference type="GO" id="GO:0004315">
    <property type="term" value="F:3-oxoacyl-[acyl-carrier-protein] synthase activity"/>
    <property type="evidence" value="ECO:0007669"/>
    <property type="project" value="InterPro"/>
</dbReference>
<dbReference type="InterPro" id="IPR001227">
    <property type="entry name" value="Ac_transferase_dom_sf"/>
</dbReference>
<dbReference type="InterPro" id="IPR052568">
    <property type="entry name" value="PKS-FAS_Synthase"/>
</dbReference>
<dbReference type="SUPFAM" id="SSF56214">
    <property type="entry name" value="4'-phosphopantetheinyl transferase"/>
    <property type="match status" value="2"/>
</dbReference>
<dbReference type="RefSeq" id="WP_116847986.1">
    <property type="nucleotide sequence ID" value="NZ_QTJU01000005.1"/>
</dbReference>
<dbReference type="SUPFAM" id="SSF55048">
    <property type="entry name" value="Probable ACP-binding domain of malonyl-CoA ACP transacylase"/>
    <property type="match status" value="1"/>
</dbReference>
<protein>
    <submittedName>
        <fullName evidence="5">Acyltransferase domain-containing protein</fullName>
    </submittedName>
</protein>
<dbReference type="Gene3D" id="3.40.366.10">
    <property type="entry name" value="Malonyl-Coenzyme A Acyl Carrier Protein, domain 2"/>
    <property type="match status" value="1"/>
</dbReference>
<dbReference type="SMART" id="SM00827">
    <property type="entry name" value="PKS_AT"/>
    <property type="match status" value="1"/>
</dbReference>
<accession>A0A3E1NH09</accession>
<evidence type="ECO:0000259" key="4">
    <source>
        <dbReference type="PROSITE" id="PS52004"/>
    </source>
</evidence>
<dbReference type="Gene3D" id="3.90.470.20">
    <property type="entry name" value="4'-phosphopantetheinyl transferase domain"/>
    <property type="match status" value="2"/>
</dbReference>
<reference evidence="5 6" key="1">
    <citation type="submission" date="2018-08" db="EMBL/GenBank/DDBJ databases">
        <title>Chitinophagaceae sp. K23C18032701, a novel bacterium isolated from forest soil.</title>
        <authorList>
            <person name="Wang C."/>
        </authorList>
    </citation>
    <scope>NUCLEOTIDE SEQUENCE [LARGE SCALE GENOMIC DNA]</scope>
    <source>
        <strain evidence="5 6">K23C18032701</strain>
    </source>
</reference>
<dbReference type="SUPFAM" id="SSF52151">
    <property type="entry name" value="FabD/lysophospholipase-like"/>
    <property type="match status" value="1"/>
</dbReference>
<dbReference type="InterPro" id="IPR037143">
    <property type="entry name" value="4-PPantetheinyl_Trfase_dom_sf"/>
</dbReference>
<evidence type="ECO:0000313" key="5">
    <source>
        <dbReference type="EMBL" id="RFM27229.1"/>
    </source>
</evidence>
<name>A0A3E1NH09_9BACT</name>
<evidence type="ECO:0000256" key="1">
    <source>
        <dbReference type="ARBA" id="ARBA00022450"/>
    </source>
</evidence>
<dbReference type="GO" id="GO:0008897">
    <property type="term" value="F:holo-[acyl-carrier-protein] synthase activity"/>
    <property type="evidence" value="ECO:0007669"/>
    <property type="project" value="InterPro"/>
</dbReference>
<keyword evidence="6" id="KW-1185">Reference proteome</keyword>
<dbReference type="Pfam" id="PF16197">
    <property type="entry name" value="KAsynt_C_assoc"/>
    <property type="match status" value="1"/>
</dbReference>
<dbReference type="Pfam" id="PF00698">
    <property type="entry name" value="Acyl_transf_1"/>
    <property type="match status" value="1"/>
</dbReference>
<dbReference type="GO" id="GO:0006633">
    <property type="term" value="P:fatty acid biosynthetic process"/>
    <property type="evidence" value="ECO:0007669"/>
    <property type="project" value="InterPro"/>
</dbReference>
<dbReference type="InterPro" id="IPR008278">
    <property type="entry name" value="4-PPantetheinyl_Trfase_dom"/>
</dbReference>
<evidence type="ECO:0000256" key="3">
    <source>
        <dbReference type="ARBA" id="ARBA00022679"/>
    </source>
</evidence>
<evidence type="ECO:0000313" key="6">
    <source>
        <dbReference type="Proteomes" id="UP000261284"/>
    </source>
</evidence>
<dbReference type="InterPro" id="IPR014043">
    <property type="entry name" value="Acyl_transferase_dom"/>
</dbReference>
<dbReference type="PROSITE" id="PS52004">
    <property type="entry name" value="KS3_2"/>
    <property type="match status" value="1"/>
</dbReference>
<dbReference type="InterPro" id="IPR020841">
    <property type="entry name" value="PKS_Beta-ketoAc_synthase_dom"/>
</dbReference>
<keyword evidence="3 5" id="KW-0808">Transferase</keyword>
<dbReference type="InterPro" id="IPR018201">
    <property type="entry name" value="Ketoacyl_synth_AS"/>
</dbReference>
<comment type="caution">
    <text evidence="5">The sequence shown here is derived from an EMBL/GenBank/DDBJ whole genome shotgun (WGS) entry which is preliminary data.</text>
</comment>
<dbReference type="Pfam" id="PF01648">
    <property type="entry name" value="ACPS"/>
    <property type="match status" value="1"/>
</dbReference>
<dbReference type="Gene3D" id="3.10.129.110">
    <property type="entry name" value="Polyketide synthase dehydratase"/>
    <property type="match status" value="1"/>
</dbReference>
<dbReference type="InterPro" id="IPR032821">
    <property type="entry name" value="PKS_assoc"/>
</dbReference>
<dbReference type="Pfam" id="PF00109">
    <property type="entry name" value="ketoacyl-synt"/>
    <property type="match status" value="1"/>
</dbReference>
<dbReference type="InterPro" id="IPR016039">
    <property type="entry name" value="Thiolase-like"/>
</dbReference>
<dbReference type="PROSITE" id="PS00606">
    <property type="entry name" value="KS3_1"/>
    <property type="match status" value="1"/>
</dbReference>
<dbReference type="OrthoDB" id="9778690at2"/>
<dbReference type="EMBL" id="QTJU01000005">
    <property type="protein sequence ID" value="RFM27229.1"/>
    <property type="molecule type" value="Genomic_DNA"/>
</dbReference>
<dbReference type="InterPro" id="IPR014030">
    <property type="entry name" value="Ketoacyl_synth_N"/>
</dbReference>
<organism evidence="5 6">
    <name type="scientific">Deminuibacter soli</name>
    <dbReference type="NCBI Taxonomy" id="2291815"/>
    <lineage>
        <taxon>Bacteria</taxon>
        <taxon>Pseudomonadati</taxon>
        <taxon>Bacteroidota</taxon>
        <taxon>Chitinophagia</taxon>
        <taxon>Chitinophagales</taxon>
        <taxon>Chitinophagaceae</taxon>
        <taxon>Deminuibacter</taxon>
    </lineage>
</organism>
<dbReference type="Pfam" id="PF02801">
    <property type="entry name" value="Ketoacyl-synt_C"/>
    <property type="match status" value="1"/>
</dbReference>
<keyword evidence="5" id="KW-0012">Acyltransferase</keyword>
<evidence type="ECO:0000256" key="2">
    <source>
        <dbReference type="ARBA" id="ARBA00022553"/>
    </source>
</evidence>
<sequence length="1433" mass="156672">MSHQTHIAIIGMSGMFPGAANVPSFWENILHKKDAIETVPANRIDALFFDTQTTAPDRFYCRRGGFIDAHAQFNPVPFGILPVAVEGTEPEQLLALQLARDALRDADLLHNHISLGNTGIIIGKGNYSGPAAVRAIEIVRNGEQLAALLRTALPHLSPEELQQVKQQYQLQKGRFTPDTVMGLIPNLTASLVANRLNLGGTAHTVDAACASSLLAVHQCIQELESGRCDTMIAGGVHACQNAPFWSIFTQLGALSRQQQIRPFDQKADGLLIGEGCGFVVLKKLEHALRDGNKVYAVIRGTGISSDGAGQSVMSPAVKGQVKAITQAWQQAGLPMQQVGYIEAHGTGTPLGDKTEIASLQQAFGFDAALPKAGLGSVKSNIGHAMPAAGIAGLIKTALALYYGKLPPTLHCDEPVNALQQTRFAPVTETADWDAGTLPRIAGVNAFGFGGINAHVVLQGFEASKQIPRKSTQSSNTTQQKDKVLLLARPSNEALLQALQHNEQQTGEGNFRIALFDPTPERIQKAIKIVTRNTPWRNRQDIWYTPEPLLSNGGKLAFVFPGLDGLAAGETASIAQYFNLTPVQHSATRTGELLHNVFAAINSSRYIDAALKQLGVQPDIIAGHSLGEWLGWSSAGMVEEASVLQLLGDLNPADYQLQHSRFLAVGCGYDRIKPLMDQIPGLYLSNDNCPQQIIVCGTPEAVEQLTTLLLEQQVFHQQLPFQSGFHSPFVKAQLPLLLANVNKISFTPGKVPLWSATSLQPYPQNKEAILALTEEHLTHTVRFRELTQQLYKEGVRVFIQAGAGGLNGFIDDTLKQQSYSAVAANVATRSGIGQLQRVLAALFVEGRAIAMDFIQPQQPVKQAGTAIQLQLGSPLVQHWPLLQSIATPPAKPRAAGIPVSQPVQALPAHAPALAQTVSENIALLQEAQNELLALLQQRPVTSTTPAFAAPPPVQPKQFNAPLQVSLHTHPYLLDHALMRQKEGWQHMDDMEPVIPMTMILELFADAAANAAPGKRVLQINEVQVFQWMSVATDLNSVIQCEWQNNNSLQLHIDQYARAGVLLGDSYTAAPPFNLNPGEATGIAPDRATIYRGHMFHGPAYQGIVRVLHTGKQGITGIIEGGTGKGSLLDNAGQLFGLWLQLTLTEERVAFPVNIREVNFYDDYTRQHGTFECTCVLTQLTPEYALGDFILMRDGKVWATIKGWQNRRLEIDARLWQSCMQPLGTALSDMLAPGVFFFNSRYQRVNSWHFILKRYFTGAERRYRQQLPINKQKQWTISRIAAKDAVRYVLDQRDASCYLNELSIHNHTNGQPYASGETTADIQLSIAHKGTDAVAIAAAGKRVGIDIELIAPRSEGFIDMVFAAQEWALIKDLDLPEWTTRCWVAKEAYAKYLGTGLQGNPKQYGITAIQGHALKINETWITTIQHKNYIIGWTI</sequence>
<dbReference type="PANTHER" id="PTHR43074:SF1">
    <property type="entry name" value="BETA-KETOACYL SYNTHASE FAMILY PROTEIN-RELATED"/>
    <property type="match status" value="1"/>
</dbReference>
<dbReference type="InterPro" id="IPR016036">
    <property type="entry name" value="Malonyl_transacylase_ACP-bd"/>
</dbReference>
<gene>
    <name evidence="5" type="ORF">DXN05_14430</name>
</gene>
<dbReference type="InterPro" id="IPR016035">
    <property type="entry name" value="Acyl_Trfase/lysoPLipase"/>
</dbReference>
<keyword evidence="2" id="KW-0597">Phosphoprotein</keyword>
<dbReference type="CDD" id="cd00833">
    <property type="entry name" value="PKS"/>
    <property type="match status" value="1"/>
</dbReference>
<dbReference type="SUPFAM" id="SSF53901">
    <property type="entry name" value="Thiolase-like"/>
    <property type="match status" value="1"/>
</dbReference>
<dbReference type="Proteomes" id="UP000261284">
    <property type="component" value="Unassembled WGS sequence"/>
</dbReference>
<dbReference type="InterPro" id="IPR014031">
    <property type="entry name" value="Ketoacyl_synth_C"/>
</dbReference>
<dbReference type="GO" id="GO:0000287">
    <property type="term" value="F:magnesium ion binding"/>
    <property type="evidence" value="ECO:0007669"/>
    <property type="project" value="InterPro"/>
</dbReference>
<dbReference type="SMART" id="SM00825">
    <property type="entry name" value="PKS_KS"/>
    <property type="match status" value="1"/>
</dbReference>
<feature type="domain" description="Ketosynthase family 3 (KS3)" evidence="4">
    <location>
        <begin position="4"/>
        <end position="459"/>
    </location>
</feature>
<dbReference type="InterPro" id="IPR042104">
    <property type="entry name" value="PKS_dehydratase_sf"/>
</dbReference>
<keyword evidence="1" id="KW-0596">Phosphopantetheine</keyword>
<dbReference type="Gene3D" id="3.30.70.250">
    <property type="entry name" value="Malonyl-CoA ACP transacylase, ACP-binding"/>
    <property type="match status" value="1"/>
</dbReference>
<dbReference type="PANTHER" id="PTHR43074">
    <property type="entry name" value="OMEGA-3 POLYUNSATURATED FATTY ACID SYNTHASE PFAB-RELATED"/>
    <property type="match status" value="1"/>
</dbReference>
<proteinExistence type="predicted"/>